<dbReference type="AlphaFoldDB" id="A0A4C1TND0"/>
<accession>A0A4C1TND0</accession>
<protein>
    <submittedName>
        <fullName evidence="1">Uncharacterized protein</fullName>
    </submittedName>
</protein>
<evidence type="ECO:0000313" key="1">
    <source>
        <dbReference type="EMBL" id="GBP15340.1"/>
    </source>
</evidence>
<gene>
    <name evidence="1" type="ORF">EVAR_80518_1</name>
</gene>
<proteinExistence type="predicted"/>
<dbReference type="EMBL" id="BGZK01000071">
    <property type="protein sequence ID" value="GBP15340.1"/>
    <property type="molecule type" value="Genomic_DNA"/>
</dbReference>
<organism evidence="1 2">
    <name type="scientific">Eumeta variegata</name>
    <name type="common">Bagworm moth</name>
    <name type="synonym">Eumeta japonica</name>
    <dbReference type="NCBI Taxonomy" id="151549"/>
    <lineage>
        <taxon>Eukaryota</taxon>
        <taxon>Metazoa</taxon>
        <taxon>Ecdysozoa</taxon>
        <taxon>Arthropoda</taxon>
        <taxon>Hexapoda</taxon>
        <taxon>Insecta</taxon>
        <taxon>Pterygota</taxon>
        <taxon>Neoptera</taxon>
        <taxon>Endopterygota</taxon>
        <taxon>Lepidoptera</taxon>
        <taxon>Glossata</taxon>
        <taxon>Ditrysia</taxon>
        <taxon>Tineoidea</taxon>
        <taxon>Psychidae</taxon>
        <taxon>Oiketicinae</taxon>
        <taxon>Eumeta</taxon>
    </lineage>
</organism>
<evidence type="ECO:0000313" key="2">
    <source>
        <dbReference type="Proteomes" id="UP000299102"/>
    </source>
</evidence>
<keyword evidence="2" id="KW-1185">Reference proteome</keyword>
<sequence length="83" mass="9536">MGNNAETKRQAAGPHGELYREGGALSRLTPIPHLIALRRCRGKKNETVRSFLRRYLYWNSKPNTDDSRASLKLISVREWLELA</sequence>
<name>A0A4C1TND0_EUMVA</name>
<comment type="caution">
    <text evidence="1">The sequence shown here is derived from an EMBL/GenBank/DDBJ whole genome shotgun (WGS) entry which is preliminary data.</text>
</comment>
<dbReference type="Proteomes" id="UP000299102">
    <property type="component" value="Unassembled WGS sequence"/>
</dbReference>
<reference evidence="1 2" key="1">
    <citation type="journal article" date="2019" name="Commun. Biol.">
        <title>The bagworm genome reveals a unique fibroin gene that provides high tensile strength.</title>
        <authorList>
            <person name="Kono N."/>
            <person name="Nakamura H."/>
            <person name="Ohtoshi R."/>
            <person name="Tomita M."/>
            <person name="Numata K."/>
            <person name="Arakawa K."/>
        </authorList>
    </citation>
    <scope>NUCLEOTIDE SEQUENCE [LARGE SCALE GENOMIC DNA]</scope>
</reference>